<name>A0ABS8CC90_9BURK</name>
<dbReference type="Gene3D" id="3.40.50.300">
    <property type="entry name" value="P-loop containing nucleotide triphosphate hydrolases"/>
    <property type="match status" value="1"/>
</dbReference>
<keyword evidence="8" id="KW-1185">Reference proteome</keyword>
<dbReference type="InterPro" id="IPR003593">
    <property type="entry name" value="AAA+_ATPase"/>
</dbReference>
<dbReference type="SUPFAM" id="SSF52540">
    <property type="entry name" value="P-loop containing nucleoside triphosphate hydrolases"/>
    <property type="match status" value="1"/>
</dbReference>
<dbReference type="InterPro" id="IPR050153">
    <property type="entry name" value="Metal_Ion_Import_ABC"/>
</dbReference>
<keyword evidence="4" id="KW-0547">Nucleotide-binding</keyword>
<dbReference type="Pfam" id="PF00005">
    <property type="entry name" value="ABC_tran"/>
    <property type="match status" value="1"/>
</dbReference>
<organism evidence="7 8">
    <name type="scientific">Mesopusillimonas faecipullorum</name>
    <dbReference type="NCBI Taxonomy" id="2755040"/>
    <lineage>
        <taxon>Bacteria</taxon>
        <taxon>Pseudomonadati</taxon>
        <taxon>Pseudomonadota</taxon>
        <taxon>Betaproteobacteria</taxon>
        <taxon>Burkholderiales</taxon>
        <taxon>Alcaligenaceae</taxon>
        <taxon>Mesopusillimonas</taxon>
    </lineage>
</organism>
<dbReference type="Proteomes" id="UP000776983">
    <property type="component" value="Unassembled WGS sequence"/>
</dbReference>
<reference evidence="7 8" key="1">
    <citation type="submission" date="2020-07" db="EMBL/GenBank/DDBJ databases">
        <title>Pusillimonas sp. nov., isolated from poultry manure in Taiwan.</title>
        <authorList>
            <person name="Lin S.-Y."/>
            <person name="Tang Y.-S."/>
            <person name="Young C.-C."/>
        </authorList>
    </citation>
    <scope>NUCLEOTIDE SEQUENCE [LARGE SCALE GENOMIC DNA]</scope>
    <source>
        <strain evidence="7 8">CC-YST705</strain>
    </source>
</reference>
<evidence type="ECO:0000256" key="5">
    <source>
        <dbReference type="ARBA" id="ARBA00022840"/>
    </source>
</evidence>
<keyword evidence="3" id="KW-0472">Membrane</keyword>
<evidence type="ECO:0000313" key="8">
    <source>
        <dbReference type="Proteomes" id="UP000776983"/>
    </source>
</evidence>
<evidence type="ECO:0000256" key="2">
    <source>
        <dbReference type="ARBA" id="ARBA00022448"/>
    </source>
</evidence>
<keyword evidence="3" id="KW-1003">Cell membrane</keyword>
<dbReference type="InterPro" id="IPR017871">
    <property type="entry name" value="ABC_transporter-like_CS"/>
</dbReference>
<dbReference type="InterPro" id="IPR027417">
    <property type="entry name" value="P-loop_NTPase"/>
</dbReference>
<dbReference type="CDD" id="cd03214">
    <property type="entry name" value="ABC_Iron-Siderophores_B12_Hemin"/>
    <property type="match status" value="1"/>
</dbReference>
<dbReference type="EMBL" id="JACDXW010000003">
    <property type="protein sequence ID" value="MCB5363648.1"/>
    <property type="molecule type" value="Genomic_DNA"/>
</dbReference>
<evidence type="ECO:0000256" key="4">
    <source>
        <dbReference type="ARBA" id="ARBA00022741"/>
    </source>
</evidence>
<dbReference type="PROSITE" id="PS00211">
    <property type="entry name" value="ABC_TRANSPORTER_1"/>
    <property type="match status" value="1"/>
</dbReference>
<comment type="caution">
    <text evidence="7">The sequence shown here is derived from an EMBL/GenBank/DDBJ whole genome shotgun (WGS) entry which is preliminary data.</text>
</comment>
<dbReference type="RefSeq" id="WP_226954013.1">
    <property type="nucleotide sequence ID" value="NZ_JACDXW010000003.1"/>
</dbReference>
<feature type="domain" description="ABC transporter" evidence="6">
    <location>
        <begin position="6"/>
        <end position="241"/>
    </location>
</feature>
<dbReference type="GO" id="GO:0005524">
    <property type="term" value="F:ATP binding"/>
    <property type="evidence" value="ECO:0007669"/>
    <property type="project" value="UniProtKB-KW"/>
</dbReference>
<protein>
    <submittedName>
        <fullName evidence="7">ABC transporter ATP-binding protein</fullName>
    </submittedName>
</protein>
<accession>A0ABS8CC90</accession>
<evidence type="ECO:0000259" key="6">
    <source>
        <dbReference type="PROSITE" id="PS50893"/>
    </source>
</evidence>
<evidence type="ECO:0000256" key="1">
    <source>
        <dbReference type="ARBA" id="ARBA00005417"/>
    </source>
</evidence>
<dbReference type="PANTHER" id="PTHR42734">
    <property type="entry name" value="METAL TRANSPORT SYSTEM ATP-BINDING PROTEIN TM_0124-RELATED"/>
    <property type="match status" value="1"/>
</dbReference>
<evidence type="ECO:0000256" key="3">
    <source>
        <dbReference type="ARBA" id="ARBA00022475"/>
    </source>
</evidence>
<proteinExistence type="inferred from homology"/>
<evidence type="ECO:0000313" key="7">
    <source>
        <dbReference type="EMBL" id="MCB5363648.1"/>
    </source>
</evidence>
<dbReference type="PANTHER" id="PTHR42734:SF6">
    <property type="entry name" value="MOLYBDATE IMPORT ATP-BINDING PROTEIN MOLC"/>
    <property type="match status" value="1"/>
</dbReference>
<gene>
    <name evidence="7" type="ORF">H0484_07790</name>
</gene>
<dbReference type="PROSITE" id="PS50893">
    <property type="entry name" value="ABC_TRANSPORTER_2"/>
    <property type="match status" value="1"/>
</dbReference>
<comment type="similarity">
    <text evidence="1">Belongs to the ABC transporter superfamily.</text>
</comment>
<sequence length="256" mass="27809">MSNALINAVRLDIGYAQKRVAQQLDISLHAGRIVALLGPNGTGKTTLFKTLLGFLPPLSGKVYVQGRRLHEWPLRELAHCLAYVPQAQDSSLSLNVQDLVLLGRTAHVPLFSSPSAQDRSLALQSLEALGIKHLAAHAYDQLSGGEKQLVLIARALAQSPAALIMDEPTASLDFGNQIKVLKHMRRLADAGMGILFCTHQPEHALRIADEVSLFKDGAIQAHGAPQQILSPERIAWLYDLEPADLDVGHQKTPPND</sequence>
<dbReference type="SMART" id="SM00382">
    <property type="entry name" value="AAA"/>
    <property type="match status" value="1"/>
</dbReference>
<keyword evidence="2" id="KW-0813">Transport</keyword>
<keyword evidence="5 7" id="KW-0067">ATP-binding</keyword>
<dbReference type="InterPro" id="IPR003439">
    <property type="entry name" value="ABC_transporter-like_ATP-bd"/>
</dbReference>